<comment type="caution">
    <text evidence="2">The sequence shown here is derived from an EMBL/GenBank/DDBJ whole genome shotgun (WGS) entry which is preliminary data.</text>
</comment>
<accession>A0ABS4IHN1</accession>
<evidence type="ECO:0000256" key="1">
    <source>
        <dbReference type="SAM" id="Phobius"/>
    </source>
</evidence>
<evidence type="ECO:0000313" key="2">
    <source>
        <dbReference type="EMBL" id="MBP1970443.1"/>
    </source>
</evidence>
<organism evidence="2 3">
    <name type="scientific">Virgibacillus natechei</name>
    <dbReference type="NCBI Taxonomy" id="1216297"/>
    <lineage>
        <taxon>Bacteria</taxon>
        <taxon>Bacillati</taxon>
        <taxon>Bacillota</taxon>
        <taxon>Bacilli</taxon>
        <taxon>Bacillales</taxon>
        <taxon>Bacillaceae</taxon>
        <taxon>Virgibacillus</taxon>
    </lineage>
</organism>
<dbReference type="RefSeq" id="WP_209463571.1">
    <property type="nucleotide sequence ID" value="NZ_CP110224.1"/>
</dbReference>
<dbReference type="Proteomes" id="UP001519345">
    <property type="component" value="Unassembled WGS sequence"/>
</dbReference>
<keyword evidence="1" id="KW-0812">Transmembrane</keyword>
<dbReference type="EMBL" id="JAGGKX010000013">
    <property type="protein sequence ID" value="MBP1970443.1"/>
    <property type="molecule type" value="Genomic_DNA"/>
</dbReference>
<feature type="transmembrane region" description="Helical" evidence="1">
    <location>
        <begin position="60"/>
        <end position="81"/>
    </location>
</feature>
<keyword evidence="1" id="KW-0472">Membrane</keyword>
<reference evidence="2 3" key="1">
    <citation type="submission" date="2021-03" db="EMBL/GenBank/DDBJ databases">
        <title>Genomic Encyclopedia of Type Strains, Phase IV (KMG-IV): sequencing the most valuable type-strain genomes for metagenomic binning, comparative biology and taxonomic classification.</title>
        <authorList>
            <person name="Goeker M."/>
        </authorList>
    </citation>
    <scope>NUCLEOTIDE SEQUENCE [LARGE SCALE GENOMIC DNA]</scope>
    <source>
        <strain evidence="2 3">DSM 25609</strain>
    </source>
</reference>
<dbReference type="InterPro" id="IPR019649">
    <property type="entry name" value="DUF2512"/>
</dbReference>
<dbReference type="Pfam" id="PF10710">
    <property type="entry name" value="DUF2512"/>
    <property type="match status" value="1"/>
</dbReference>
<sequence>MRHVTAIVIKFLLTAVVVFAIMSTFNMPTFTDMLLISLLTTGLAYIIGDLLILPKFGNTIAAIADFGLATISIWILSYVFIGANFPAFTAAIITGFFLSICEGVFHIYMKRKVLIEKEKENKQYRLGTNQLQTEFSQEKAIHKGKKK</sequence>
<evidence type="ECO:0008006" key="4">
    <source>
        <dbReference type="Google" id="ProtNLM"/>
    </source>
</evidence>
<protein>
    <recommendedName>
        <fullName evidence="4">DUF2512 family protein</fullName>
    </recommendedName>
</protein>
<feature type="transmembrane region" description="Helical" evidence="1">
    <location>
        <begin position="33"/>
        <end position="53"/>
    </location>
</feature>
<keyword evidence="3" id="KW-1185">Reference proteome</keyword>
<evidence type="ECO:0000313" key="3">
    <source>
        <dbReference type="Proteomes" id="UP001519345"/>
    </source>
</evidence>
<proteinExistence type="predicted"/>
<feature type="transmembrane region" description="Helical" evidence="1">
    <location>
        <begin position="7"/>
        <end position="27"/>
    </location>
</feature>
<keyword evidence="1" id="KW-1133">Transmembrane helix</keyword>
<gene>
    <name evidence="2" type="ORF">J2Z83_002564</name>
</gene>
<feature type="transmembrane region" description="Helical" evidence="1">
    <location>
        <begin position="87"/>
        <end position="109"/>
    </location>
</feature>
<name>A0ABS4IHN1_9BACI</name>